<accession>A0A2J5HNQ6</accession>
<organism evidence="2 3">
    <name type="scientific">Aspergillus taichungensis</name>
    <dbReference type="NCBI Taxonomy" id="482145"/>
    <lineage>
        <taxon>Eukaryota</taxon>
        <taxon>Fungi</taxon>
        <taxon>Dikarya</taxon>
        <taxon>Ascomycota</taxon>
        <taxon>Pezizomycotina</taxon>
        <taxon>Eurotiomycetes</taxon>
        <taxon>Eurotiomycetidae</taxon>
        <taxon>Eurotiales</taxon>
        <taxon>Aspergillaceae</taxon>
        <taxon>Aspergillus</taxon>
        <taxon>Aspergillus subgen. Circumdati</taxon>
    </lineage>
</organism>
<sequence>MGWPYNIPHPRLWNLVAPPSRDPSARLAPSTAGLAFPVPPPSSAILRLRPHRGPRQLLPDPGVVDRRTMSRAGKAGEIRGVSWTIGVWEEDRVCRPPFSLRVSLSGPSRRPHLHAPNPHRGVMARESETHDGGREVSVWLVSP</sequence>
<dbReference type="Proteomes" id="UP000235023">
    <property type="component" value="Unassembled WGS sequence"/>
</dbReference>
<protein>
    <submittedName>
        <fullName evidence="2">Uncharacterized protein</fullName>
    </submittedName>
</protein>
<evidence type="ECO:0000256" key="1">
    <source>
        <dbReference type="SAM" id="MobiDB-lite"/>
    </source>
</evidence>
<dbReference type="EMBL" id="KZ559570">
    <property type="protein sequence ID" value="PLN78797.1"/>
    <property type="molecule type" value="Genomic_DNA"/>
</dbReference>
<proteinExistence type="predicted"/>
<name>A0A2J5HNQ6_9EURO</name>
<keyword evidence="3" id="KW-1185">Reference proteome</keyword>
<evidence type="ECO:0000313" key="3">
    <source>
        <dbReference type="Proteomes" id="UP000235023"/>
    </source>
</evidence>
<feature type="compositionally biased region" description="Basic and acidic residues" evidence="1">
    <location>
        <begin position="123"/>
        <end position="134"/>
    </location>
</feature>
<reference evidence="3" key="1">
    <citation type="submission" date="2017-12" db="EMBL/GenBank/DDBJ databases">
        <authorList>
            <consortium name="DOE Joint Genome Institute"/>
            <person name="Mondo S.J."/>
            <person name="Kjaerbolling I."/>
            <person name="Vesth T.C."/>
            <person name="Frisvad J.C."/>
            <person name="Nybo J.L."/>
            <person name="Theobald S."/>
            <person name="Kuo A."/>
            <person name="Bowyer P."/>
            <person name="Matsuda Y."/>
            <person name="Lyhne E.K."/>
            <person name="Kogle M.E."/>
            <person name="Clum A."/>
            <person name="Lipzen A."/>
            <person name="Salamov A."/>
            <person name="Ngan C.Y."/>
            <person name="Daum C."/>
            <person name="Chiniquy J."/>
            <person name="Barry K."/>
            <person name="LaButti K."/>
            <person name="Haridas S."/>
            <person name="Simmons B.A."/>
            <person name="Magnuson J.K."/>
            <person name="Mortensen U.H."/>
            <person name="Larsen T.O."/>
            <person name="Grigoriev I.V."/>
            <person name="Baker S.E."/>
            <person name="Andersen M.R."/>
            <person name="Nordberg H.P."/>
            <person name="Cantor M.N."/>
            <person name="Hua S.X."/>
        </authorList>
    </citation>
    <scope>NUCLEOTIDE SEQUENCE [LARGE SCALE GENOMIC DNA]</scope>
    <source>
        <strain evidence="3">IBT 19404</strain>
    </source>
</reference>
<evidence type="ECO:0000313" key="2">
    <source>
        <dbReference type="EMBL" id="PLN78797.1"/>
    </source>
</evidence>
<dbReference type="AlphaFoldDB" id="A0A2J5HNQ6"/>
<feature type="region of interest" description="Disordered" evidence="1">
    <location>
        <begin position="104"/>
        <end position="135"/>
    </location>
</feature>
<gene>
    <name evidence="2" type="ORF">BDW42DRAFT_138295</name>
</gene>